<comment type="caution">
    <text evidence="2">The sequence shown here is derived from an EMBL/GenBank/DDBJ whole genome shotgun (WGS) entry which is preliminary data.</text>
</comment>
<evidence type="ECO:0000313" key="4">
    <source>
        <dbReference type="Proteomes" id="UP000442695"/>
    </source>
</evidence>
<protein>
    <submittedName>
        <fullName evidence="2">DUF262 domain-containing protein</fullName>
    </submittedName>
</protein>
<evidence type="ECO:0000313" key="3">
    <source>
        <dbReference type="EMBL" id="MDF3874758.1"/>
    </source>
</evidence>
<gene>
    <name evidence="2" type="ORF">GN299_28750</name>
    <name evidence="3" type="ORF">P3W50_30495</name>
</gene>
<sequence length="559" mass="63843">MEARNRTLPDWLTKIRTRQVVLPRFQRYEAWSNYQIESLLNTVLKELPAGAVLTLDVGEKEPFLSRPIATAPHSGDKIIEHLLDGQQRLTAFWRSLNDTYEDRTYLIKIEPEEDLELPYFATSITRYTKNNERYPLWANSPAELWSRKYVPAALLRPDTEAENNFKSWAKDASRGDTDVLLDLIETGNRLRNKFSIFNIPFLSLPTTTRPEVALDVFIKMNTSSSPLSPFDIVVAQIEAASGKSLHGYIEELKQEAPSILRYNSPEDIVLAVAALLSSRLPSKGTYLLPDFSSEFDSHWPTIKHGIKKALSFLTDEKLLDSRRLPTDVVIYVLAALWGIAEEGLDKEGETRSVLRRYIWRAFFTDRYDRTTNSRAFSDYRELAKMIKGEDAHPEIFDINLYPLATIEELKSANWPYRKDRLARAILAISLKSGGFDFADGAPASFDSIQTREYHHVFPHAWLKELGIKEHEINRALNCALISWKTNRNISAKMPSAYVAERMEASSLGQPEIARRLESHLIPVAQLIANDYDGFIHTRAELIRKILCRLCDGEIVEGIL</sequence>
<dbReference type="InterPro" id="IPR004919">
    <property type="entry name" value="GmrSD_N"/>
</dbReference>
<evidence type="ECO:0000313" key="2">
    <source>
        <dbReference type="EMBL" id="KAF0251376.1"/>
    </source>
</evidence>
<dbReference type="EMBL" id="JARJLO010000451">
    <property type="protein sequence ID" value="MDF3874758.1"/>
    <property type="molecule type" value="Genomic_DNA"/>
</dbReference>
<dbReference type="Proteomes" id="UP001217741">
    <property type="component" value="Unassembled WGS sequence"/>
</dbReference>
<reference evidence="2 4" key="1">
    <citation type="submission" date="2019-12" db="EMBL/GenBank/DDBJ databases">
        <authorList>
            <person name="Woiski C."/>
        </authorList>
    </citation>
    <scope>NUCLEOTIDE SEQUENCE [LARGE SCALE GENOMIC DNA]</scope>
    <source>
        <strain evidence="2 4">BOE100</strain>
    </source>
</reference>
<organism evidence="2 4">
    <name type="scientific">Pseudomonas putida</name>
    <name type="common">Arthrobacter siderocapsulatus</name>
    <dbReference type="NCBI Taxonomy" id="303"/>
    <lineage>
        <taxon>Bacteria</taxon>
        <taxon>Pseudomonadati</taxon>
        <taxon>Pseudomonadota</taxon>
        <taxon>Gammaproteobacteria</taxon>
        <taxon>Pseudomonadales</taxon>
        <taxon>Pseudomonadaceae</taxon>
        <taxon>Pseudomonas</taxon>
    </lineage>
</organism>
<dbReference type="AlphaFoldDB" id="A0A7V8EAU8"/>
<name>A0A7V8EAU8_PSEPU</name>
<dbReference type="EMBL" id="WOWR01000061">
    <property type="protein sequence ID" value="KAF0251376.1"/>
    <property type="molecule type" value="Genomic_DNA"/>
</dbReference>
<dbReference type="PANTHER" id="PTHR37292:SF2">
    <property type="entry name" value="DUF262 DOMAIN-CONTAINING PROTEIN"/>
    <property type="match status" value="1"/>
</dbReference>
<feature type="domain" description="GmrSD restriction endonucleases N-terminal" evidence="1">
    <location>
        <begin position="11"/>
        <end position="237"/>
    </location>
</feature>
<proteinExistence type="predicted"/>
<evidence type="ECO:0000259" key="1">
    <source>
        <dbReference type="Pfam" id="PF03235"/>
    </source>
</evidence>
<dbReference type="PANTHER" id="PTHR37292">
    <property type="entry name" value="VNG6097C"/>
    <property type="match status" value="1"/>
</dbReference>
<dbReference type="Pfam" id="PF03235">
    <property type="entry name" value="GmrSD_N"/>
    <property type="match status" value="1"/>
</dbReference>
<accession>A0A7V8EAU8</accession>
<dbReference type="RefSeq" id="WP_156859772.1">
    <property type="nucleotide sequence ID" value="NZ_JARJLN010000196.1"/>
</dbReference>
<dbReference type="Proteomes" id="UP000442695">
    <property type="component" value="Unassembled WGS sequence"/>
</dbReference>
<reference evidence="3" key="2">
    <citation type="submission" date="2023-03" db="EMBL/GenBank/DDBJ databases">
        <title>Draft assemblies of triclosan tolerant bacteria isolated from returned activated sludge.</title>
        <authorList>
            <person name="Van Hamelsveld S."/>
        </authorList>
    </citation>
    <scope>NUCLEOTIDE SEQUENCE</scope>
    <source>
        <strain evidence="3">GW210012_S60</strain>
    </source>
</reference>